<dbReference type="OrthoDB" id="3078406at2"/>
<proteinExistence type="predicted"/>
<keyword evidence="3" id="KW-1185">Reference proteome</keyword>
<evidence type="ECO:0000313" key="2">
    <source>
        <dbReference type="EMBL" id="GAT33719.1"/>
    </source>
</evidence>
<dbReference type="EMBL" id="BDCO01000002">
    <property type="protein sequence ID" value="GAT33719.1"/>
    <property type="molecule type" value="Genomic_DNA"/>
</dbReference>
<feature type="chain" id="PRO_5007524543" evidence="1">
    <location>
        <begin position="22"/>
        <end position="425"/>
    </location>
</feature>
<evidence type="ECO:0000256" key="1">
    <source>
        <dbReference type="SAM" id="SignalP"/>
    </source>
</evidence>
<name>A0A146G7P0_TERSA</name>
<gene>
    <name evidence="2" type="ORF">TSACC_22137</name>
</gene>
<dbReference type="AlphaFoldDB" id="A0A146G7P0"/>
<comment type="caution">
    <text evidence="2">The sequence shown here is derived from an EMBL/GenBank/DDBJ whole genome shotgun (WGS) entry which is preliminary data.</text>
</comment>
<accession>A0A146G7P0</accession>
<dbReference type="InParanoid" id="A0A146G7P0"/>
<sequence>MILRVCLFIMAVGLFGLRAQAQEFTPFRIPLYIFNVGSEDAPQYKVGINLQVGSVTDGSNTPWRMYEFDTGGTGFFAFPYSATENTQGEYSLSYASGNELSAHLSNTSVTFEVTDGGAPASLQSNIGLISSASNPTHPDKSINQWTERLPNEAPLEKYFYGDFGMGLGSLPSTANTPNPVSLFALIPQFGNSANAGFVIHLGDVPASGVGKGLIGTGWVQVGLTTNQLEASHWDATAKMVTPSGETFLNSGQKVYEEILSNGTTSISTSPTDGTPLTFTNIGIVYDTGAPNTEIHPVGADAGDYSDVSQALADALANGGSFSLIGQPYEASNDSTILDTPVGNVSGLNSIGLSTQNVIDSPALYVNTGITAFFGKDVAFNLQDGYVGFNTVPEPNSSALFGISLLIGGWYVIRRSWSGYRRKKAL</sequence>
<dbReference type="NCBIfam" id="TIGR02595">
    <property type="entry name" value="PEP_CTERM"/>
    <property type="match status" value="1"/>
</dbReference>
<protein>
    <submittedName>
        <fullName evidence="2">PEP-CTERM protein-sorting domain-containing protein</fullName>
    </submittedName>
</protein>
<dbReference type="InterPro" id="IPR013424">
    <property type="entry name" value="Ice-binding_C"/>
</dbReference>
<feature type="signal peptide" evidence="1">
    <location>
        <begin position="1"/>
        <end position="21"/>
    </location>
</feature>
<organism evidence="2 3">
    <name type="scientific">Terrimicrobium sacchariphilum</name>
    <dbReference type="NCBI Taxonomy" id="690879"/>
    <lineage>
        <taxon>Bacteria</taxon>
        <taxon>Pseudomonadati</taxon>
        <taxon>Verrucomicrobiota</taxon>
        <taxon>Terrimicrobiia</taxon>
        <taxon>Terrimicrobiales</taxon>
        <taxon>Terrimicrobiaceae</taxon>
        <taxon>Terrimicrobium</taxon>
    </lineage>
</organism>
<reference evidence="3" key="1">
    <citation type="journal article" date="2017" name="Genome Announc.">
        <title>Draft Genome Sequence of Terrimicrobium sacchariphilum NM-5T, a Facultative Anaerobic Soil Bacterium of the Class Spartobacteria.</title>
        <authorList>
            <person name="Qiu Y.L."/>
            <person name="Tourlousse D.M."/>
            <person name="Matsuura N."/>
            <person name="Ohashi A."/>
            <person name="Sekiguchi Y."/>
        </authorList>
    </citation>
    <scope>NUCLEOTIDE SEQUENCE [LARGE SCALE GENOMIC DNA]</scope>
    <source>
        <strain evidence="3">NM-5</strain>
    </source>
</reference>
<evidence type="ECO:0000313" key="3">
    <source>
        <dbReference type="Proteomes" id="UP000076023"/>
    </source>
</evidence>
<dbReference type="Proteomes" id="UP000076023">
    <property type="component" value="Unassembled WGS sequence"/>
</dbReference>
<keyword evidence="1" id="KW-0732">Signal</keyword>